<dbReference type="Pfam" id="PF12937">
    <property type="entry name" value="F-box-like"/>
    <property type="match status" value="1"/>
</dbReference>
<dbReference type="STRING" id="1073089.A0A1L9RXD8"/>
<dbReference type="InterPro" id="IPR015943">
    <property type="entry name" value="WD40/YVTN_repeat-like_dom_sf"/>
</dbReference>
<dbReference type="GeneID" id="63750506"/>
<dbReference type="Proteomes" id="UP000184383">
    <property type="component" value="Unassembled WGS sequence"/>
</dbReference>
<dbReference type="Gene3D" id="2.130.10.10">
    <property type="entry name" value="YVTN repeat-like/Quinoprotein amine dehydrogenase"/>
    <property type="match status" value="1"/>
</dbReference>
<dbReference type="InterPro" id="IPR036322">
    <property type="entry name" value="WD40_repeat_dom_sf"/>
</dbReference>
<reference evidence="3" key="1">
    <citation type="journal article" date="2017" name="Genome Biol.">
        <title>Comparative genomics reveals high biological diversity and specific adaptations in the industrially and medically important fungal genus Aspergillus.</title>
        <authorList>
            <person name="de Vries R.P."/>
            <person name="Riley R."/>
            <person name="Wiebenga A."/>
            <person name="Aguilar-Osorio G."/>
            <person name="Amillis S."/>
            <person name="Uchima C.A."/>
            <person name="Anderluh G."/>
            <person name="Asadollahi M."/>
            <person name="Askin M."/>
            <person name="Barry K."/>
            <person name="Battaglia E."/>
            <person name="Bayram O."/>
            <person name="Benocci T."/>
            <person name="Braus-Stromeyer S.A."/>
            <person name="Caldana C."/>
            <person name="Canovas D."/>
            <person name="Cerqueira G.C."/>
            <person name="Chen F."/>
            <person name="Chen W."/>
            <person name="Choi C."/>
            <person name="Clum A."/>
            <person name="Dos Santos R.A."/>
            <person name="Damasio A.R."/>
            <person name="Diallinas G."/>
            <person name="Emri T."/>
            <person name="Fekete E."/>
            <person name="Flipphi M."/>
            <person name="Freyberg S."/>
            <person name="Gallo A."/>
            <person name="Gournas C."/>
            <person name="Habgood R."/>
            <person name="Hainaut M."/>
            <person name="Harispe M.L."/>
            <person name="Henrissat B."/>
            <person name="Hilden K.S."/>
            <person name="Hope R."/>
            <person name="Hossain A."/>
            <person name="Karabika E."/>
            <person name="Karaffa L."/>
            <person name="Karanyi Z."/>
            <person name="Krasevec N."/>
            <person name="Kuo A."/>
            <person name="Kusch H."/>
            <person name="LaButti K."/>
            <person name="Lagendijk E.L."/>
            <person name="Lapidus A."/>
            <person name="Levasseur A."/>
            <person name="Lindquist E."/>
            <person name="Lipzen A."/>
            <person name="Logrieco A.F."/>
            <person name="MacCabe A."/>
            <person name="Maekelae M.R."/>
            <person name="Malavazi I."/>
            <person name="Melin P."/>
            <person name="Meyer V."/>
            <person name="Mielnichuk N."/>
            <person name="Miskei M."/>
            <person name="Molnar A.P."/>
            <person name="Mule G."/>
            <person name="Ngan C.Y."/>
            <person name="Orejas M."/>
            <person name="Orosz E."/>
            <person name="Ouedraogo J.P."/>
            <person name="Overkamp K.M."/>
            <person name="Park H.-S."/>
            <person name="Perrone G."/>
            <person name="Piumi F."/>
            <person name="Punt P.J."/>
            <person name="Ram A.F."/>
            <person name="Ramon A."/>
            <person name="Rauscher S."/>
            <person name="Record E."/>
            <person name="Riano-Pachon D.M."/>
            <person name="Robert V."/>
            <person name="Roehrig J."/>
            <person name="Ruller R."/>
            <person name="Salamov A."/>
            <person name="Salih N.S."/>
            <person name="Samson R.A."/>
            <person name="Sandor E."/>
            <person name="Sanguinetti M."/>
            <person name="Schuetze T."/>
            <person name="Sepcic K."/>
            <person name="Shelest E."/>
            <person name="Sherlock G."/>
            <person name="Sophianopoulou V."/>
            <person name="Squina F.M."/>
            <person name="Sun H."/>
            <person name="Susca A."/>
            <person name="Todd R.B."/>
            <person name="Tsang A."/>
            <person name="Unkles S.E."/>
            <person name="van de Wiele N."/>
            <person name="van Rossen-Uffink D."/>
            <person name="Oliveira J.V."/>
            <person name="Vesth T.C."/>
            <person name="Visser J."/>
            <person name="Yu J.-H."/>
            <person name="Zhou M."/>
            <person name="Andersen M.R."/>
            <person name="Archer D.B."/>
            <person name="Baker S.E."/>
            <person name="Benoit I."/>
            <person name="Brakhage A.A."/>
            <person name="Braus G.H."/>
            <person name="Fischer R."/>
            <person name="Frisvad J.C."/>
            <person name="Goldman G.H."/>
            <person name="Houbraken J."/>
            <person name="Oakley B."/>
            <person name="Pocsi I."/>
            <person name="Scazzocchio C."/>
            <person name="Seiboth B."/>
            <person name="vanKuyk P.A."/>
            <person name="Wortman J."/>
            <person name="Dyer P.S."/>
            <person name="Grigoriev I.V."/>
        </authorList>
    </citation>
    <scope>NUCLEOTIDE SEQUENCE [LARGE SCALE GENOMIC DNA]</scope>
    <source>
        <strain evidence="3">DTO 134E9</strain>
    </source>
</reference>
<dbReference type="Gene3D" id="1.20.1280.50">
    <property type="match status" value="1"/>
</dbReference>
<dbReference type="SMART" id="SM00256">
    <property type="entry name" value="FBOX"/>
    <property type="match status" value="1"/>
</dbReference>
<dbReference type="AlphaFoldDB" id="A0A1L9RXD8"/>
<dbReference type="OrthoDB" id="1259151at2759"/>
<proteinExistence type="predicted"/>
<sequence length="605" mass="67794">MLSDLPSEIIYQIAVYLPTANALASLAQTCHRLHDIITAEDSRIFRAFVKSRFPSIKTPPYWKDAAQALTCRSRALDRNAVIGRFVVPPQNAIKVGSHQAVRNDNPTHGYRPAIDSYEVWNGDRWADRKEVLVWGAADELAVRIKQGGTHEGQKWLVFNDLNHISSYDDICGVHLLKPEHPSKEEDKEHLIFGRVRGELLHLAISPDTAGHEYKQRFMTYGLVLERIELSNVPEPILAAHFLNGSIALYHTTTGEAEVEPFAQLQNASDGASRIRYSKFLSPSRIAIGTGRLENSLSIFAITPEQVSVYREIGVDSLDFEEHIGTTGKTNISAITPLNSDFRNAPGDVFLAAWGDRAVRLHDLRSPEPYEYTYRDTTDHNPIYSIHPFSHDRFLVGAGGDAVLKIFDLRMPNTYSYLDANGPAVVHHASTNPPHSIKASTADLNGFPTTVGFPRKDFSIFLSHLPPGMAQPSRSRGRGNRSYRGAIYTMSSPSPSSPTVYTGVENGIFRLDFASTDDLHGSSRRWYQDYLSCDPTMSQAAAAPDRIVELSGYERPEPEDLTTTSKLRIQQPFRAIEQQDVWNEVVTGWDRRWVKLGAEAAWRRRD</sequence>
<dbReference type="EMBL" id="KV878210">
    <property type="protein sequence ID" value="OJJ39563.1"/>
    <property type="molecule type" value="Genomic_DNA"/>
</dbReference>
<accession>A0A1L9RXD8</accession>
<name>A0A1L9RXD8_ASPWE</name>
<keyword evidence="3" id="KW-1185">Reference proteome</keyword>
<organism evidence="2 3">
    <name type="scientific">Aspergillus wentii DTO 134E9</name>
    <dbReference type="NCBI Taxonomy" id="1073089"/>
    <lineage>
        <taxon>Eukaryota</taxon>
        <taxon>Fungi</taxon>
        <taxon>Dikarya</taxon>
        <taxon>Ascomycota</taxon>
        <taxon>Pezizomycotina</taxon>
        <taxon>Eurotiomycetes</taxon>
        <taxon>Eurotiomycetidae</taxon>
        <taxon>Eurotiales</taxon>
        <taxon>Aspergillaceae</taxon>
        <taxon>Aspergillus</taxon>
        <taxon>Aspergillus subgen. Cremei</taxon>
    </lineage>
</organism>
<dbReference type="SUPFAM" id="SSF81383">
    <property type="entry name" value="F-box domain"/>
    <property type="match status" value="1"/>
</dbReference>
<dbReference type="InterPro" id="IPR001810">
    <property type="entry name" value="F-box_dom"/>
</dbReference>
<evidence type="ECO:0000259" key="1">
    <source>
        <dbReference type="PROSITE" id="PS50181"/>
    </source>
</evidence>
<protein>
    <recommendedName>
        <fullName evidence="1">F-box domain-containing protein</fullName>
    </recommendedName>
</protein>
<dbReference type="SUPFAM" id="SSF50978">
    <property type="entry name" value="WD40 repeat-like"/>
    <property type="match status" value="1"/>
</dbReference>
<evidence type="ECO:0000313" key="3">
    <source>
        <dbReference type="Proteomes" id="UP000184383"/>
    </source>
</evidence>
<gene>
    <name evidence="2" type="ORF">ASPWEDRAFT_37367</name>
</gene>
<dbReference type="PROSITE" id="PS50181">
    <property type="entry name" value="FBOX"/>
    <property type="match status" value="1"/>
</dbReference>
<dbReference type="InterPro" id="IPR036047">
    <property type="entry name" value="F-box-like_dom_sf"/>
</dbReference>
<dbReference type="VEuPathDB" id="FungiDB:ASPWEDRAFT_37367"/>
<dbReference type="RefSeq" id="XP_040693239.1">
    <property type="nucleotide sequence ID" value="XM_040834658.1"/>
</dbReference>
<evidence type="ECO:0000313" key="2">
    <source>
        <dbReference type="EMBL" id="OJJ39563.1"/>
    </source>
</evidence>
<feature type="domain" description="F-box" evidence="1">
    <location>
        <begin position="1"/>
        <end position="48"/>
    </location>
</feature>